<name>U4R5M3_9FIRM</name>
<organism evidence="9 10">
    <name type="scientific">Ruminiclostridium papyrosolvens C7</name>
    <dbReference type="NCBI Taxonomy" id="1330534"/>
    <lineage>
        <taxon>Bacteria</taxon>
        <taxon>Bacillati</taxon>
        <taxon>Bacillota</taxon>
        <taxon>Clostridia</taxon>
        <taxon>Eubacteriales</taxon>
        <taxon>Oscillospiraceae</taxon>
        <taxon>Ruminiclostridium</taxon>
    </lineage>
</organism>
<dbReference type="GO" id="GO:0005886">
    <property type="term" value="C:plasma membrane"/>
    <property type="evidence" value="ECO:0007669"/>
    <property type="project" value="UniProtKB-SubCell"/>
</dbReference>
<keyword evidence="6 8" id="KW-0472">Membrane</keyword>
<proteinExistence type="inferred from homology"/>
<comment type="caution">
    <text evidence="9">The sequence shown here is derived from an EMBL/GenBank/DDBJ whole genome shotgun (WGS) entry which is preliminary data.</text>
</comment>
<evidence type="ECO:0000313" key="9">
    <source>
        <dbReference type="EMBL" id="EPR13888.1"/>
    </source>
</evidence>
<evidence type="ECO:0000256" key="2">
    <source>
        <dbReference type="ARBA" id="ARBA00008806"/>
    </source>
</evidence>
<reference evidence="9 10" key="1">
    <citation type="journal article" date="2013" name="Genome Announc.">
        <title>Draft Genome Sequence of the Cellulolytic Bacterium Clostridium papyrosolvens C7 (ATCC 700395).</title>
        <authorList>
            <person name="Zepeda V."/>
            <person name="Dassa B."/>
            <person name="Borovok I."/>
            <person name="Lamed R."/>
            <person name="Bayer E.A."/>
            <person name="Cate J.H."/>
        </authorList>
    </citation>
    <scope>NUCLEOTIDE SEQUENCE [LARGE SCALE GENOMIC DNA]</scope>
    <source>
        <strain evidence="9 10">C7</strain>
    </source>
</reference>
<comment type="similarity">
    <text evidence="2">Belongs to the VirD4/TraG family.</text>
</comment>
<dbReference type="CDD" id="cd01127">
    <property type="entry name" value="TrwB_TraG_TraD_VirD4"/>
    <property type="match status" value="1"/>
</dbReference>
<dbReference type="Gene3D" id="3.40.50.300">
    <property type="entry name" value="P-loop containing nucleotide triphosphate hydrolases"/>
    <property type="match status" value="1"/>
</dbReference>
<dbReference type="SUPFAM" id="SSF52540">
    <property type="entry name" value="P-loop containing nucleoside triphosphate hydrolases"/>
    <property type="match status" value="1"/>
</dbReference>
<accession>U4R5M3</accession>
<dbReference type="STRING" id="1330534.L323_02200"/>
<dbReference type="Pfam" id="PF02534">
    <property type="entry name" value="T4SS-DNA_transf"/>
    <property type="match status" value="1"/>
</dbReference>
<evidence type="ECO:0000256" key="6">
    <source>
        <dbReference type="ARBA" id="ARBA00023136"/>
    </source>
</evidence>
<sequence length="763" mass="87372">MHNRHLKVQYATVFFVFIVLSVFCVVASMAFHMILIGADRAPTFYPIKECIDSIKTVKKHRLLFLCFEGLSFCLAASLMVSYSRNYISKLQCITPKIYTPVAAGQNQFGSARWMTEKEKAKAFYTAVINHKDEFYKALLASGKKDRSIIKKHVIDKEDKQEHKKLHFQYIKWFVDKALPKEKRRTLRGKVRLYYDEMLKKYFPSIWQMKEQRNIDKLADLFDCEFDVLKEADSNAEIKTGSIETIANTQCFSSGGLVIGMKKLRGGKELFYYVGDDTHLLGIGATRSGKSRTLVIQSICFLALAGESMIVSDLKGELNQYTGTFLKRLGYNVIILDFENPLKSDRYNLLQPIIDAIDEDNIPKATECVWDLVGILVGDAKGEKIWNNGEASTIACAIMSVVYDNRHGECRKYQTLTNVYYFIAEMCKAVGKNIPIVEYVKELPDNHPAKPLVAISEIAPERTRGSFYTAALTTLKLFTSSYINAMTMASDYNPKDLGRKKTALFMVLPDERTTYYSIASLLVLQHYIQLVNESDSRGGRLKNRVNFILDEFGNFAAIPSFDTLLTVGGGRGMRFNLFLQDFAQLESKYDEKVAKTIKGNCQVWDYLQTNSPETLKEISEKLGNYTVSTYSLSSQSSKYQTPSSSASVNLTGRALLMTNEIAQIDRPYSLVTSKENPAIMYSPDLSKWNFNTMLGLGNKKHNEKVRDYREKQRIERMTKKEAEKIELWSECWRYWQKHCEGMQQPPQQPNLLRRTISRREDDFY</sequence>
<dbReference type="Proteomes" id="UP000016860">
    <property type="component" value="Unassembled WGS sequence"/>
</dbReference>
<evidence type="ECO:0000256" key="7">
    <source>
        <dbReference type="SAM" id="MobiDB-lite"/>
    </source>
</evidence>
<evidence type="ECO:0000256" key="3">
    <source>
        <dbReference type="ARBA" id="ARBA00022475"/>
    </source>
</evidence>
<evidence type="ECO:0000256" key="8">
    <source>
        <dbReference type="SAM" id="Phobius"/>
    </source>
</evidence>
<gene>
    <name evidence="9" type="ORF">L323_02200</name>
</gene>
<feature type="transmembrane region" description="Helical" evidence="8">
    <location>
        <begin position="12"/>
        <end position="38"/>
    </location>
</feature>
<comment type="subcellular location">
    <subcellularLocation>
        <location evidence="1">Cell membrane</location>
        <topology evidence="1">Multi-pass membrane protein</topology>
    </subcellularLocation>
</comment>
<dbReference type="OrthoDB" id="9766496at2"/>
<dbReference type="InterPro" id="IPR003688">
    <property type="entry name" value="TraG/VirD4"/>
</dbReference>
<evidence type="ECO:0000256" key="1">
    <source>
        <dbReference type="ARBA" id="ARBA00004651"/>
    </source>
</evidence>
<dbReference type="AlphaFoldDB" id="U4R5M3"/>
<keyword evidence="5 8" id="KW-1133">Transmembrane helix</keyword>
<dbReference type="InterPro" id="IPR051539">
    <property type="entry name" value="T4SS-coupling_protein"/>
</dbReference>
<dbReference type="PATRIC" id="fig|1330534.3.peg.442"/>
<dbReference type="NCBIfam" id="NF045973">
    <property type="entry name" value="conju_CD1115"/>
    <property type="match status" value="1"/>
</dbReference>
<evidence type="ECO:0000256" key="5">
    <source>
        <dbReference type="ARBA" id="ARBA00022989"/>
    </source>
</evidence>
<keyword evidence="3" id="KW-1003">Cell membrane</keyword>
<dbReference type="RefSeq" id="WP_020814080.1">
    <property type="nucleotide sequence ID" value="NZ_ATAY01000013.1"/>
</dbReference>
<dbReference type="EMBL" id="ATAY01000013">
    <property type="protein sequence ID" value="EPR13888.1"/>
    <property type="molecule type" value="Genomic_DNA"/>
</dbReference>
<dbReference type="InterPro" id="IPR027417">
    <property type="entry name" value="P-loop_NTPase"/>
</dbReference>
<dbReference type="PANTHER" id="PTHR37937">
    <property type="entry name" value="CONJUGATIVE TRANSFER: DNA TRANSPORT"/>
    <property type="match status" value="1"/>
</dbReference>
<keyword evidence="4 8" id="KW-0812">Transmembrane</keyword>
<protein>
    <submittedName>
        <fullName evidence="9">Conjugal transfer protein TraG</fullName>
    </submittedName>
</protein>
<evidence type="ECO:0000313" key="10">
    <source>
        <dbReference type="Proteomes" id="UP000016860"/>
    </source>
</evidence>
<feature type="region of interest" description="Disordered" evidence="7">
    <location>
        <begin position="742"/>
        <end position="763"/>
    </location>
</feature>
<evidence type="ECO:0000256" key="4">
    <source>
        <dbReference type="ARBA" id="ARBA00022692"/>
    </source>
</evidence>
<dbReference type="PANTHER" id="PTHR37937:SF1">
    <property type="entry name" value="CONJUGATIVE TRANSFER: DNA TRANSPORT"/>
    <property type="match status" value="1"/>
</dbReference>